<comment type="caution">
    <text evidence="2">The sequence shown here is derived from an EMBL/GenBank/DDBJ whole genome shotgun (WGS) entry which is preliminary data.</text>
</comment>
<evidence type="ECO:0000256" key="1">
    <source>
        <dbReference type="SAM" id="MobiDB-lite"/>
    </source>
</evidence>
<accession>A0A848C3V0</accession>
<dbReference type="Proteomes" id="UP000563853">
    <property type="component" value="Unassembled WGS sequence"/>
</dbReference>
<gene>
    <name evidence="2" type="ORF">HF863_04900</name>
</gene>
<protein>
    <submittedName>
        <fullName evidence="2">Uncharacterized protein</fullName>
    </submittedName>
</protein>
<dbReference type="RefSeq" id="WP_170091498.1">
    <property type="nucleotide sequence ID" value="NZ_JABAFP010000014.1"/>
</dbReference>
<dbReference type="AlphaFoldDB" id="A0A848C3V0"/>
<sequence>MLTQPELGIRIALTTDYLSEFLPILYKTLLILAFPPTYIDTYLDQLVSRSRTEATAKSLTTKLDLTAATNQPEFKADLEALLAEGPEYTSDYSLSMLSSTLTISNCGREALAQTRILFSKTLAKKPKRPTRSFKYITNKPNFDDYYQWEDLSFKALPSKKILNKIKRTNFQLIEQFFDQEKLKLKRLALLNLLKNLFTDYLNEYLIKNYLRTVISDLASPATFLYLQWNIVCDEIPDLDYALDLIHSLEQALVLFYQFLASCGVITQKDSNLAKFELEQALELIHSECLEEVAADQIMQAFPMDDGDDLLDLTDPDKAAQVLAKLYDLKDSFEQPTPPAHEKTNMKLHKPK</sequence>
<proteinExistence type="predicted"/>
<organism evidence="2 3">
    <name type="scientific">Ligilactobacillus agilis</name>
    <dbReference type="NCBI Taxonomy" id="1601"/>
    <lineage>
        <taxon>Bacteria</taxon>
        <taxon>Bacillati</taxon>
        <taxon>Bacillota</taxon>
        <taxon>Bacilli</taxon>
        <taxon>Lactobacillales</taxon>
        <taxon>Lactobacillaceae</taxon>
        <taxon>Ligilactobacillus</taxon>
    </lineage>
</organism>
<feature type="region of interest" description="Disordered" evidence="1">
    <location>
        <begin position="331"/>
        <end position="351"/>
    </location>
</feature>
<name>A0A848C3V0_9LACO</name>
<dbReference type="EMBL" id="JABAFP010000014">
    <property type="protein sequence ID" value="NME42103.1"/>
    <property type="molecule type" value="Genomic_DNA"/>
</dbReference>
<evidence type="ECO:0000313" key="3">
    <source>
        <dbReference type="Proteomes" id="UP000563853"/>
    </source>
</evidence>
<reference evidence="2 3" key="1">
    <citation type="submission" date="2020-04" db="EMBL/GenBank/DDBJ databases">
        <authorList>
            <person name="Hitch T.C.A."/>
            <person name="Wylensek D."/>
            <person name="Clavel T."/>
        </authorList>
    </citation>
    <scope>NUCLEOTIDE SEQUENCE [LARGE SCALE GENOMIC DNA]</scope>
    <source>
        <strain evidence="2 3">WCA-389-WT-5H1</strain>
    </source>
</reference>
<evidence type="ECO:0000313" key="2">
    <source>
        <dbReference type="EMBL" id="NME42103.1"/>
    </source>
</evidence>